<dbReference type="InterPro" id="IPR042242">
    <property type="entry name" value="RecO_C"/>
</dbReference>
<evidence type="ECO:0000256" key="2">
    <source>
        <dbReference type="ARBA" id="ARBA00021310"/>
    </source>
</evidence>
<keyword evidence="4 7" id="KW-0233">DNA recombination</keyword>
<dbReference type="SUPFAM" id="SSF57863">
    <property type="entry name" value="ArfGap/RecO-like zinc finger"/>
    <property type="match status" value="1"/>
</dbReference>
<dbReference type="PANTHER" id="PTHR33991:SF1">
    <property type="entry name" value="DNA REPAIR PROTEIN RECO"/>
    <property type="match status" value="1"/>
</dbReference>
<dbReference type="EMBL" id="LCMG01000003">
    <property type="protein sequence ID" value="KKU34143.1"/>
    <property type="molecule type" value="Genomic_DNA"/>
</dbReference>
<evidence type="ECO:0000256" key="3">
    <source>
        <dbReference type="ARBA" id="ARBA00022763"/>
    </source>
</evidence>
<dbReference type="InterPro" id="IPR003717">
    <property type="entry name" value="RecO"/>
</dbReference>
<dbReference type="Pfam" id="PF11967">
    <property type="entry name" value="RecO_N"/>
    <property type="match status" value="1"/>
</dbReference>
<keyword evidence="5 7" id="KW-0234">DNA repair</keyword>
<proteinExistence type="inferred from homology"/>
<evidence type="ECO:0000313" key="10">
    <source>
        <dbReference type="Proteomes" id="UP000034705"/>
    </source>
</evidence>
<gene>
    <name evidence="7" type="primary">recO</name>
    <name evidence="9" type="ORF">UX45_C0003G0034</name>
</gene>
<protein>
    <recommendedName>
        <fullName evidence="2 7">DNA repair protein RecO</fullName>
    </recommendedName>
    <alternativeName>
        <fullName evidence="6 7">Recombination protein O</fullName>
    </alternativeName>
</protein>
<evidence type="ECO:0000256" key="7">
    <source>
        <dbReference type="HAMAP-Rule" id="MF_00201"/>
    </source>
</evidence>
<dbReference type="InterPro" id="IPR022572">
    <property type="entry name" value="DNA_rep/recomb_RecO_N"/>
</dbReference>
<dbReference type="NCBIfam" id="TIGR00613">
    <property type="entry name" value="reco"/>
    <property type="match status" value="1"/>
</dbReference>
<comment type="caution">
    <text evidence="9">The sequence shown here is derived from an EMBL/GenBank/DDBJ whole genome shotgun (WGS) entry which is preliminary data.</text>
</comment>
<dbReference type="AlphaFoldDB" id="A0A0G1RW14"/>
<dbReference type="SUPFAM" id="SSF50249">
    <property type="entry name" value="Nucleic acid-binding proteins"/>
    <property type="match status" value="1"/>
</dbReference>
<dbReference type="HAMAP" id="MF_00201">
    <property type="entry name" value="RecO"/>
    <property type="match status" value="1"/>
</dbReference>
<comment type="function">
    <text evidence="7">Involved in DNA repair and RecF pathway recombination.</text>
</comment>
<dbReference type="Pfam" id="PF02565">
    <property type="entry name" value="RecO_C"/>
    <property type="match status" value="1"/>
</dbReference>
<keyword evidence="3 7" id="KW-0227">DNA damage</keyword>
<feature type="domain" description="DNA replication/recombination mediator RecO N-terminal" evidence="8">
    <location>
        <begin position="1"/>
        <end position="76"/>
    </location>
</feature>
<dbReference type="GO" id="GO:0006310">
    <property type="term" value="P:DNA recombination"/>
    <property type="evidence" value="ECO:0007669"/>
    <property type="project" value="UniProtKB-UniRule"/>
</dbReference>
<dbReference type="InterPro" id="IPR037278">
    <property type="entry name" value="ARFGAP/RecO"/>
</dbReference>
<name>A0A0G1RW14_9BACT</name>
<dbReference type="InterPro" id="IPR012340">
    <property type="entry name" value="NA-bd_OB-fold"/>
</dbReference>
<evidence type="ECO:0000313" key="9">
    <source>
        <dbReference type="EMBL" id="KKU34143.1"/>
    </source>
</evidence>
<evidence type="ECO:0000256" key="6">
    <source>
        <dbReference type="ARBA" id="ARBA00033409"/>
    </source>
</evidence>
<evidence type="ECO:0000259" key="8">
    <source>
        <dbReference type="Pfam" id="PF11967"/>
    </source>
</evidence>
<evidence type="ECO:0000256" key="4">
    <source>
        <dbReference type="ARBA" id="ARBA00023172"/>
    </source>
</evidence>
<dbReference type="PANTHER" id="PTHR33991">
    <property type="entry name" value="DNA REPAIR PROTEIN RECO"/>
    <property type="match status" value="1"/>
</dbReference>
<dbReference type="Proteomes" id="UP000034705">
    <property type="component" value="Unassembled WGS sequence"/>
</dbReference>
<dbReference type="Gene3D" id="2.40.50.140">
    <property type="entry name" value="Nucleic acid-binding proteins"/>
    <property type="match status" value="1"/>
</dbReference>
<dbReference type="GO" id="GO:0006302">
    <property type="term" value="P:double-strand break repair"/>
    <property type="evidence" value="ECO:0007669"/>
    <property type="project" value="TreeGrafter"/>
</dbReference>
<sequence length="256" mass="29051">MSTLFSTTGIILSCRDHKEVDRWYAMYTKDYGKIEFLARGGQKVLAKLTPHLETLGEVHTLLVQGRQYPTLTGVERKRAFLGAQSDYQKMVLAQNAMSLMDMGTRPHEADPVLYDVLHQWLSFLDTAPSLSPERSAYLLGSFSLKLLALLGYRPELHQCLRCRQSVRPKEFYWHALKGGIVCVSCRKQDSDQYFAARPMEETTLKLIRFAMGESFSDQLRPPLPGETLLAFHEAIEALIISHFPIIPVNSLRASCQ</sequence>
<reference evidence="9 10" key="1">
    <citation type="journal article" date="2015" name="Nature">
        <title>rRNA introns, odd ribosomes, and small enigmatic genomes across a large radiation of phyla.</title>
        <authorList>
            <person name="Brown C.T."/>
            <person name="Hug L.A."/>
            <person name="Thomas B.C."/>
            <person name="Sharon I."/>
            <person name="Castelle C.J."/>
            <person name="Singh A."/>
            <person name="Wilkins M.J."/>
            <person name="Williams K.H."/>
            <person name="Banfield J.F."/>
        </authorList>
    </citation>
    <scope>NUCLEOTIDE SEQUENCE [LARGE SCALE GENOMIC DNA]</scope>
</reference>
<accession>A0A0G1RW14</accession>
<organism evidence="9 10">
    <name type="scientific">Candidatus Uhrbacteria bacterium GW2011_GWF2_46_218</name>
    <dbReference type="NCBI Taxonomy" id="1619001"/>
    <lineage>
        <taxon>Bacteria</taxon>
        <taxon>Candidatus Uhriibacteriota</taxon>
    </lineage>
</organism>
<dbReference type="GO" id="GO:0043590">
    <property type="term" value="C:bacterial nucleoid"/>
    <property type="evidence" value="ECO:0007669"/>
    <property type="project" value="TreeGrafter"/>
</dbReference>
<comment type="similarity">
    <text evidence="1 7">Belongs to the RecO family.</text>
</comment>
<evidence type="ECO:0000256" key="5">
    <source>
        <dbReference type="ARBA" id="ARBA00023204"/>
    </source>
</evidence>
<evidence type="ECO:0000256" key="1">
    <source>
        <dbReference type="ARBA" id="ARBA00007452"/>
    </source>
</evidence>
<dbReference type="Gene3D" id="1.20.1440.120">
    <property type="entry name" value="Recombination protein O, C-terminal domain"/>
    <property type="match status" value="1"/>
</dbReference>